<feature type="transmembrane region" description="Helical" evidence="1">
    <location>
        <begin position="158"/>
        <end position="179"/>
    </location>
</feature>
<evidence type="ECO:0000313" key="3">
    <source>
        <dbReference type="Proteomes" id="UP000077857"/>
    </source>
</evidence>
<keyword evidence="1" id="KW-0472">Membrane</keyword>
<feature type="transmembrane region" description="Helical" evidence="1">
    <location>
        <begin position="72"/>
        <end position="90"/>
    </location>
</feature>
<name>A0A177NRN9_9GAMM</name>
<keyword evidence="1" id="KW-1133">Transmembrane helix</keyword>
<accession>A0A177NRN9</accession>
<reference evidence="2 3" key="1">
    <citation type="submission" date="2016-03" db="EMBL/GenBank/DDBJ databases">
        <authorList>
            <person name="Ploux O."/>
        </authorList>
    </citation>
    <scope>NUCLEOTIDE SEQUENCE [LARGE SCALE GENOMIC DNA]</scope>
    <source>
        <strain evidence="2 3">R-45378</strain>
    </source>
</reference>
<proteinExistence type="predicted"/>
<keyword evidence="1" id="KW-0812">Transmembrane</keyword>
<feature type="transmembrane region" description="Helical" evidence="1">
    <location>
        <begin position="30"/>
        <end position="51"/>
    </location>
</feature>
<dbReference type="OrthoDB" id="6878917at2"/>
<dbReference type="RefSeq" id="WP_064039074.1">
    <property type="nucleotide sequence ID" value="NZ_LUUJ01000012.1"/>
</dbReference>
<sequence length="241" mass="28307">MKETIKSKKDDDESKTPEGLDKLANIFPEIYYDFIARVVPGMIVFLFSLWLSTKNPHNLDYNNILQKIQSTTWSHVGIIAFGGYVIGFLSIKIWDIMVVILYFIYHILNFILKDKLNKLCNWIKENIDKNIVDTYLISLIKLDETINGQERKSSENQVLIKILAELAFFQNLFIGWLAINIIYKPDKQAILTVNIFSHPYHIGIFFLLCILHHFGVLTSRINSFKRLHFARHKRPNFWRCL</sequence>
<feature type="transmembrane region" description="Helical" evidence="1">
    <location>
        <begin position="96"/>
        <end position="112"/>
    </location>
</feature>
<gene>
    <name evidence="2" type="ORF">A1507_22640</name>
</gene>
<evidence type="ECO:0000256" key="1">
    <source>
        <dbReference type="SAM" id="Phobius"/>
    </source>
</evidence>
<evidence type="ECO:0000313" key="2">
    <source>
        <dbReference type="EMBL" id="OAI20738.1"/>
    </source>
</evidence>
<feature type="transmembrane region" description="Helical" evidence="1">
    <location>
        <begin position="199"/>
        <end position="217"/>
    </location>
</feature>
<comment type="caution">
    <text evidence="2">The sequence shown here is derived from an EMBL/GenBank/DDBJ whole genome shotgun (WGS) entry which is preliminary data.</text>
</comment>
<dbReference type="AlphaFoldDB" id="A0A177NRN9"/>
<dbReference type="Proteomes" id="UP000077857">
    <property type="component" value="Unassembled WGS sequence"/>
</dbReference>
<dbReference type="EMBL" id="LUUJ01000012">
    <property type="protein sequence ID" value="OAI20738.1"/>
    <property type="molecule type" value="Genomic_DNA"/>
</dbReference>
<organism evidence="2 3">
    <name type="scientific">Methylomonas koyamae</name>
    <dbReference type="NCBI Taxonomy" id="702114"/>
    <lineage>
        <taxon>Bacteria</taxon>
        <taxon>Pseudomonadati</taxon>
        <taxon>Pseudomonadota</taxon>
        <taxon>Gammaproteobacteria</taxon>
        <taxon>Methylococcales</taxon>
        <taxon>Methylococcaceae</taxon>
        <taxon>Methylomonas</taxon>
    </lineage>
</organism>
<protein>
    <submittedName>
        <fullName evidence="2">Uncharacterized protein</fullName>
    </submittedName>
</protein>